<reference evidence="2" key="1">
    <citation type="journal article" date="2022" name="Mol. Ecol. Resour.">
        <title>The genomes of chicory, endive, great burdock and yacon provide insights into Asteraceae palaeo-polyploidization history and plant inulin production.</title>
        <authorList>
            <person name="Fan W."/>
            <person name="Wang S."/>
            <person name="Wang H."/>
            <person name="Wang A."/>
            <person name="Jiang F."/>
            <person name="Liu H."/>
            <person name="Zhao H."/>
            <person name="Xu D."/>
            <person name="Zhang Y."/>
        </authorList>
    </citation>
    <scope>NUCLEOTIDE SEQUENCE [LARGE SCALE GENOMIC DNA]</scope>
    <source>
        <strain evidence="2">cv. Yunnan</strain>
    </source>
</reference>
<proteinExistence type="predicted"/>
<protein>
    <submittedName>
        <fullName evidence="1">Uncharacterized protein</fullName>
    </submittedName>
</protein>
<reference evidence="1 2" key="2">
    <citation type="journal article" date="2022" name="Mol. Ecol. Resour.">
        <title>The genomes of chicory, endive, great burdock and yacon provide insights into Asteraceae paleo-polyploidization history and plant inulin production.</title>
        <authorList>
            <person name="Fan W."/>
            <person name="Wang S."/>
            <person name="Wang H."/>
            <person name="Wang A."/>
            <person name="Jiang F."/>
            <person name="Liu H."/>
            <person name="Zhao H."/>
            <person name="Xu D."/>
            <person name="Zhang Y."/>
        </authorList>
    </citation>
    <scope>NUCLEOTIDE SEQUENCE [LARGE SCALE GENOMIC DNA]</scope>
    <source>
        <strain evidence="2">cv. Yunnan</strain>
        <tissue evidence="1">Leaves</tissue>
    </source>
</reference>
<accession>A0ACB9K090</accession>
<sequence>MFHATKDEHLQSFLSLKQKPSSSISNCCFVFGYSSTATTRHAIGFICYFECLRYKIHPFDLYPERLRLQANGGIKQNVAHRQNRQLVLVDEDDDDEDDEIFQADVDENDEYEIHGDDSDKDLENEDDVLVEEQLEGHELEKAIEVSKSKKRGPTMMHAVHTRKLNECEIIICNEFGQPIGLVTEEKDIVEKFSQFLGTIARNHSYASLIHNSWHKMPHKDKIWEYVMEKYDVPDTARTWVLRTIGSSYKALLEFPQTNINLNDGPTSHSLEKTLAAN</sequence>
<comment type="caution">
    <text evidence="1">The sequence shown here is derived from an EMBL/GenBank/DDBJ whole genome shotgun (WGS) entry which is preliminary data.</text>
</comment>
<dbReference type="Proteomes" id="UP001056120">
    <property type="component" value="Linkage Group LG02"/>
</dbReference>
<organism evidence="1 2">
    <name type="scientific">Smallanthus sonchifolius</name>
    <dbReference type="NCBI Taxonomy" id="185202"/>
    <lineage>
        <taxon>Eukaryota</taxon>
        <taxon>Viridiplantae</taxon>
        <taxon>Streptophyta</taxon>
        <taxon>Embryophyta</taxon>
        <taxon>Tracheophyta</taxon>
        <taxon>Spermatophyta</taxon>
        <taxon>Magnoliopsida</taxon>
        <taxon>eudicotyledons</taxon>
        <taxon>Gunneridae</taxon>
        <taxon>Pentapetalae</taxon>
        <taxon>asterids</taxon>
        <taxon>campanulids</taxon>
        <taxon>Asterales</taxon>
        <taxon>Asteraceae</taxon>
        <taxon>Asteroideae</taxon>
        <taxon>Heliantheae alliance</taxon>
        <taxon>Millerieae</taxon>
        <taxon>Smallanthus</taxon>
    </lineage>
</organism>
<gene>
    <name evidence="1" type="ORF">L1987_07333</name>
</gene>
<keyword evidence="2" id="KW-1185">Reference proteome</keyword>
<evidence type="ECO:0000313" key="1">
    <source>
        <dbReference type="EMBL" id="KAI3825735.1"/>
    </source>
</evidence>
<dbReference type="EMBL" id="CM042019">
    <property type="protein sequence ID" value="KAI3825735.1"/>
    <property type="molecule type" value="Genomic_DNA"/>
</dbReference>
<evidence type="ECO:0000313" key="2">
    <source>
        <dbReference type="Proteomes" id="UP001056120"/>
    </source>
</evidence>
<name>A0ACB9K090_9ASTR</name>